<name>A0A699V6B1_TANCI</name>
<comment type="caution">
    <text evidence="2">The sequence shown here is derived from an EMBL/GenBank/DDBJ whole genome shotgun (WGS) entry which is preliminary data.</text>
</comment>
<accession>A0A699V6B1</accession>
<feature type="non-terminal residue" evidence="2">
    <location>
        <position position="113"/>
    </location>
</feature>
<feature type="region of interest" description="Disordered" evidence="1">
    <location>
        <begin position="54"/>
        <end position="84"/>
    </location>
</feature>
<reference evidence="2" key="1">
    <citation type="journal article" date="2019" name="Sci. Rep.">
        <title>Draft genome of Tanacetum cinerariifolium, the natural source of mosquito coil.</title>
        <authorList>
            <person name="Yamashiro T."/>
            <person name="Shiraishi A."/>
            <person name="Satake H."/>
            <person name="Nakayama K."/>
        </authorList>
    </citation>
    <scope>NUCLEOTIDE SEQUENCE</scope>
</reference>
<sequence length="113" mass="12914">KEQINKIEFINAGGIDSESEEIEDFLNDDSIQFGVEDSPFNMDKDILFFESLLTDDPIPPQNGSQSTEHINDNSSNPLSDESTIKSGYFDEFYGPFIPIHILEEERTRREHAD</sequence>
<gene>
    <name evidence="2" type="ORF">Tci_900875</name>
</gene>
<organism evidence="2">
    <name type="scientific">Tanacetum cinerariifolium</name>
    <name type="common">Dalmatian daisy</name>
    <name type="synonym">Chrysanthemum cinerariifolium</name>
    <dbReference type="NCBI Taxonomy" id="118510"/>
    <lineage>
        <taxon>Eukaryota</taxon>
        <taxon>Viridiplantae</taxon>
        <taxon>Streptophyta</taxon>
        <taxon>Embryophyta</taxon>
        <taxon>Tracheophyta</taxon>
        <taxon>Spermatophyta</taxon>
        <taxon>Magnoliopsida</taxon>
        <taxon>eudicotyledons</taxon>
        <taxon>Gunneridae</taxon>
        <taxon>Pentapetalae</taxon>
        <taxon>asterids</taxon>
        <taxon>campanulids</taxon>
        <taxon>Asterales</taxon>
        <taxon>Asteraceae</taxon>
        <taxon>Asteroideae</taxon>
        <taxon>Anthemideae</taxon>
        <taxon>Anthemidinae</taxon>
        <taxon>Tanacetum</taxon>
    </lineage>
</organism>
<protein>
    <recommendedName>
        <fullName evidence="3">Reverse transcriptase domain-containing protein</fullName>
    </recommendedName>
</protein>
<dbReference type="EMBL" id="BKCJ011389713">
    <property type="protein sequence ID" value="GFD28906.1"/>
    <property type="molecule type" value="Genomic_DNA"/>
</dbReference>
<evidence type="ECO:0000256" key="1">
    <source>
        <dbReference type="SAM" id="MobiDB-lite"/>
    </source>
</evidence>
<feature type="compositionally biased region" description="Polar residues" evidence="1">
    <location>
        <begin position="61"/>
        <end position="84"/>
    </location>
</feature>
<evidence type="ECO:0000313" key="2">
    <source>
        <dbReference type="EMBL" id="GFD28906.1"/>
    </source>
</evidence>
<proteinExistence type="predicted"/>
<dbReference type="AlphaFoldDB" id="A0A699V6B1"/>
<evidence type="ECO:0008006" key="3">
    <source>
        <dbReference type="Google" id="ProtNLM"/>
    </source>
</evidence>
<feature type="non-terminal residue" evidence="2">
    <location>
        <position position="1"/>
    </location>
</feature>